<evidence type="ECO:0000313" key="3">
    <source>
        <dbReference type="Proteomes" id="UP000285123"/>
    </source>
</evidence>
<reference evidence="2 3" key="1">
    <citation type="submission" date="2013-10" db="EMBL/GenBank/DDBJ databases">
        <title>Salinisphaera halophila YIM 95161 Genome Sequencing.</title>
        <authorList>
            <person name="Lai Q."/>
            <person name="Li C."/>
            <person name="Shao Z."/>
        </authorList>
    </citation>
    <scope>NUCLEOTIDE SEQUENCE [LARGE SCALE GENOMIC DNA]</scope>
    <source>
        <strain evidence="2 3">YIM 95161</strain>
    </source>
</reference>
<organism evidence="2 3">
    <name type="scientific">Salinisphaera orenii YIM 95161</name>
    <dbReference type="NCBI Taxonomy" id="1051139"/>
    <lineage>
        <taxon>Bacteria</taxon>
        <taxon>Pseudomonadati</taxon>
        <taxon>Pseudomonadota</taxon>
        <taxon>Gammaproteobacteria</taxon>
        <taxon>Salinisphaerales</taxon>
        <taxon>Salinisphaeraceae</taxon>
        <taxon>Salinisphaera</taxon>
    </lineage>
</organism>
<dbReference type="OrthoDB" id="9553446at2"/>
<dbReference type="InterPro" id="IPR013424">
    <property type="entry name" value="Ice-binding_C"/>
</dbReference>
<keyword evidence="1" id="KW-0732">Signal</keyword>
<name>A0A423Q3D4_9GAMM</name>
<accession>A0A423Q3D4</accession>
<evidence type="ECO:0000313" key="2">
    <source>
        <dbReference type="EMBL" id="ROO33043.1"/>
    </source>
</evidence>
<evidence type="ECO:0000256" key="1">
    <source>
        <dbReference type="SAM" id="SignalP"/>
    </source>
</evidence>
<dbReference type="AlphaFoldDB" id="A0A423Q3D4"/>
<feature type="chain" id="PRO_5018998273" description="PEP-CTERM protein-sorting domain-containing protein" evidence="1">
    <location>
        <begin position="25"/>
        <end position="243"/>
    </location>
</feature>
<protein>
    <recommendedName>
        <fullName evidence="4">PEP-CTERM protein-sorting domain-containing protein</fullName>
    </recommendedName>
</protein>
<proteinExistence type="predicted"/>
<feature type="signal peptide" evidence="1">
    <location>
        <begin position="1"/>
        <end position="24"/>
    </location>
</feature>
<dbReference type="Proteomes" id="UP000285123">
    <property type="component" value="Unassembled WGS sequence"/>
</dbReference>
<evidence type="ECO:0008006" key="4">
    <source>
        <dbReference type="Google" id="ProtNLM"/>
    </source>
</evidence>
<sequence length="243" mass="24487">MQFKHIAVTSAAAIAFGVSFSASAAVVNFDQANAQAPEGSVSYDGNGGALTGSGISFDQISLNGGDAPAGNDSQLACVSCSIDFETGGNVEEGPNVWSFGGGGNLTLSGEAQDGQGETVADGTLFSGTFDGRPDEAAQLVTGDGEDSLSAQLSGTDDFNDDLASYFGISEDTSFDFTNTVIALGSASFDGEGGFSSDNLQNADVTARPTQSVPEPSELGIFAAGLALVVGAMGFRRRQNGSDV</sequence>
<dbReference type="NCBIfam" id="TIGR02595">
    <property type="entry name" value="PEP_CTERM"/>
    <property type="match status" value="1"/>
</dbReference>
<dbReference type="EMBL" id="AYKF01000064">
    <property type="protein sequence ID" value="ROO33043.1"/>
    <property type="molecule type" value="Genomic_DNA"/>
</dbReference>
<dbReference type="RefSeq" id="WP_123590180.1">
    <property type="nucleotide sequence ID" value="NZ_AYKF01000064.1"/>
</dbReference>
<comment type="caution">
    <text evidence="2">The sequence shown here is derived from an EMBL/GenBank/DDBJ whole genome shotgun (WGS) entry which is preliminary data.</text>
</comment>
<gene>
    <name evidence="2" type="ORF">SAHL_04420</name>
</gene>